<protein>
    <submittedName>
        <fullName evidence="3">Uncharacterized protein LOC100180913</fullName>
    </submittedName>
</protein>
<evidence type="ECO:0000313" key="3">
    <source>
        <dbReference type="EMBL" id="CAB3262623.1"/>
    </source>
</evidence>
<evidence type="ECO:0000256" key="1">
    <source>
        <dbReference type="SAM" id="Coils"/>
    </source>
</evidence>
<evidence type="ECO:0000256" key="2">
    <source>
        <dbReference type="SAM" id="Phobius"/>
    </source>
</evidence>
<keyword evidence="2" id="KW-0472">Membrane</keyword>
<keyword evidence="2" id="KW-1133">Transmembrane helix</keyword>
<gene>
    <name evidence="3" type="primary">LOC100180913</name>
</gene>
<reference evidence="3" key="1">
    <citation type="submission" date="2020-04" db="EMBL/GenBank/DDBJ databases">
        <authorList>
            <person name="Neveu A P."/>
        </authorList>
    </citation>
    <scope>NUCLEOTIDE SEQUENCE</scope>
    <source>
        <tissue evidence="3">Whole embryo</tissue>
    </source>
</reference>
<dbReference type="EMBL" id="LR786761">
    <property type="protein sequence ID" value="CAB3262623.1"/>
    <property type="molecule type" value="mRNA"/>
</dbReference>
<proteinExistence type="evidence at transcript level"/>
<sequence>MVLNERTTYRLGSALCIFIVFGIFANWLTNAVDRKRVNELAKSEIRIAQIKDECNRKVEENAESLEQKVQIKVDKKMKTVVAEEVRNKEKELRNLNENVKQLTMERDKLKEKLNAMNEHFFAYKKKMEEQGQQGEANKAS</sequence>
<dbReference type="AlphaFoldDB" id="A0A6F9DI37"/>
<accession>A0A6F9DI37</accession>
<name>A0A6F9DI37_9ASCI</name>
<keyword evidence="2" id="KW-0812">Transmembrane</keyword>
<feature type="transmembrane region" description="Helical" evidence="2">
    <location>
        <begin position="12"/>
        <end position="32"/>
    </location>
</feature>
<keyword evidence="1" id="KW-0175">Coiled coil</keyword>
<feature type="coiled-coil region" evidence="1">
    <location>
        <begin position="40"/>
        <end position="119"/>
    </location>
</feature>
<organism evidence="3">
    <name type="scientific">Phallusia mammillata</name>
    <dbReference type="NCBI Taxonomy" id="59560"/>
    <lineage>
        <taxon>Eukaryota</taxon>
        <taxon>Metazoa</taxon>
        <taxon>Chordata</taxon>
        <taxon>Tunicata</taxon>
        <taxon>Ascidiacea</taxon>
        <taxon>Phlebobranchia</taxon>
        <taxon>Ascidiidae</taxon>
        <taxon>Phallusia</taxon>
    </lineage>
</organism>